<gene>
    <name evidence="1" type="ORF">EIB73_02020</name>
</gene>
<dbReference type="OrthoDB" id="1442420at2"/>
<keyword evidence="2" id="KW-1185">Reference proteome</keyword>
<name>A0A3G8XV35_9FLAO</name>
<sequence length="127" mass="15142">MNFVCKEISINDEEFGCTVTLSEKEDSGFDYEETVEEIMNATDQYLMLQKTYGEDEFEEDYYYIESRDFEKSGELEDFEIFLTETEFIITFENEKYVIQISPNRKVFDELKKVLSEFTECKGKLNIQ</sequence>
<proteinExistence type="predicted"/>
<dbReference type="Proteomes" id="UP000270185">
    <property type="component" value="Chromosome"/>
</dbReference>
<dbReference type="RefSeq" id="WP_125022152.1">
    <property type="nucleotide sequence ID" value="NZ_CP034159.1"/>
</dbReference>
<dbReference type="KEGG" id="ccas:EIB73_02020"/>
<dbReference type="AlphaFoldDB" id="A0A3G8XV35"/>
<evidence type="ECO:0000313" key="1">
    <source>
        <dbReference type="EMBL" id="AZI32026.1"/>
    </source>
</evidence>
<evidence type="ECO:0000313" key="2">
    <source>
        <dbReference type="Proteomes" id="UP000270185"/>
    </source>
</evidence>
<accession>A0A3G8XV35</accession>
<reference evidence="2" key="1">
    <citation type="submission" date="2018-11" db="EMBL/GenBank/DDBJ databases">
        <title>Proposal to divide the Flavobacteriaceae and reorganize its genera based on Amino Acid Identity values calculated from whole genome sequences.</title>
        <authorList>
            <person name="Nicholson A.C."/>
            <person name="Gulvik C.A."/>
            <person name="Whitney A.M."/>
            <person name="Humrighouse B.W."/>
            <person name="Bell M."/>
            <person name="Holmes B."/>
            <person name="Steigerwalt A.G."/>
            <person name="Villarma A."/>
            <person name="Sheth M."/>
            <person name="Batra D."/>
            <person name="Pryor J."/>
            <person name="Bernardet J.-F."/>
            <person name="Hugo C."/>
            <person name="Kampfer P."/>
            <person name="Newman J.D."/>
            <person name="McQuiston J.R."/>
        </authorList>
    </citation>
    <scope>NUCLEOTIDE SEQUENCE [LARGE SCALE GENOMIC DNA]</scope>
    <source>
        <strain evidence="2">G0081</strain>
    </source>
</reference>
<organism evidence="1 2">
    <name type="scientific">Kaistella carnis</name>
    <dbReference type="NCBI Taxonomy" id="1241979"/>
    <lineage>
        <taxon>Bacteria</taxon>
        <taxon>Pseudomonadati</taxon>
        <taxon>Bacteroidota</taxon>
        <taxon>Flavobacteriia</taxon>
        <taxon>Flavobacteriales</taxon>
        <taxon>Weeksellaceae</taxon>
        <taxon>Chryseobacterium group</taxon>
        <taxon>Kaistella</taxon>
    </lineage>
</organism>
<dbReference type="EMBL" id="CP034159">
    <property type="protein sequence ID" value="AZI32026.1"/>
    <property type="molecule type" value="Genomic_DNA"/>
</dbReference>
<protein>
    <submittedName>
        <fullName evidence="1">Uncharacterized protein</fullName>
    </submittedName>
</protein>